<evidence type="ECO:0000313" key="2">
    <source>
        <dbReference type="Proteomes" id="UP000054166"/>
    </source>
</evidence>
<dbReference type="STRING" id="765440.A0A0C3EMP7"/>
<dbReference type="EMBL" id="KN833071">
    <property type="protein sequence ID" value="KIM73875.1"/>
    <property type="molecule type" value="Genomic_DNA"/>
</dbReference>
<dbReference type="HOGENOM" id="CLU_129435_0_0_1"/>
<reference evidence="2" key="2">
    <citation type="submission" date="2015-01" db="EMBL/GenBank/DDBJ databases">
        <title>Evolutionary Origins and Diversification of the Mycorrhizal Mutualists.</title>
        <authorList>
            <consortium name="DOE Joint Genome Institute"/>
            <consortium name="Mycorrhizal Genomics Consortium"/>
            <person name="Kohler A."/>
            <person name="Kuo A."/>
            <person name="Nagy L.G."/>
            <person name="Floudas D."/>
            <person name="Copeland A."/>
            <person name="Barry K.W."/>
            <person name="Cichocki N."/>
            <person name="Veneault-Fourrey C."/>
            <person name="LaButti K."/>
            <person name="Lindquist E.A."/>
            <person name="Lipzen A."/>
            <person name="Lundell T."/>
            <person name="Morin E."/>
            <person name="Murat C."/>
            <person name="Riley R."/>
            <person name="Ohm R."/>
            <person name="Sun H."/>
            <person name="Tunlid A."/>
            <person name="Henrissat B."/>
            <person name="Grigoriev I.V."/>
            <person name="Hibbett D.S."/>
            <person name="Martin F."/>
        </authorList>
    </citation>
    <scope>NUCLEOTIDE SEQUENCE [LARGE SCALE GENOMIC DNA]</scope>
    <source>
        <strain evidence="2">F 1598</strain>
    </source>
</reference>
<accession>A0A0C3EMP7</accession>
<dbReference type="AlphaFoldDB" id="A0A0C3EMP7"/>
<organism evidence="1 2">
    <name type="scientific">Piloderma croceum (strain F 1598)</name>
    <dbReference type="NCBI Taxonomy" id="765440"/>
    <lineage>
        <taxon>Eukaryota</taxon>
        <taxon>Fungi</taxon>
        <taxon>Dikarya</taxon>
        <taxon>Basidiomycota</taxon>
        <taxon>Agaricomycotina</taxon>
        <taxon>Agaricomycetes</taxon>
        <taxon>Agaricomycetidae</taxon>
        <taxon>Atheliales</taxon>
        <taxon>Atheliaceae</taxon>
        <taxon>Piloderma</taxon>
    </lineage>
</organism>
<reference evidence="1 2" key="1">
    <citation type="submission" date="2014-04" db="EMBL/GenBank/DDBJ databases">
        <authorList>
            <consortium name="DOE Joint Genome Institute"/>
            <person name="Kuo A."/>
            <person name="Tarkka M."/>
            <person name="Buscot F."/>
            <person name="Kohler A."/>
            <person name="Nagy L.G."/>
            <person name="Floudas D."/>
            <person name="Copeland A."/>
            <person name="Barry K.W."/>
            <person name="Cichocki N."/>
            <person name="Veneault-Fourrey C."/>
            <person name="LaButti K."/>
            <person name="Lindquist E.A."/>
            <person name="Lipzen A."/>
            <person name="Lundell T."/>
            <person name="Morin E."/>
            <person name="Murat C."/>
            <person name="Sun H."/>
            <person name="Tunlid A."/>
            <person name="Henrissat B."/>
            <person name="Grigoriev I.V."/>
            <person name="Hibbett D.S."/>
            <person name="Martin F."/>
            <person name="Nordberg H.P."/>
            <person name="Cantor M.N."/>
            <person name="Hua S.X."/>
        </authorList>
    </citation>
    <scope>NUCLEOTIDE SEQUENCE [LARGE SCALE GENOMIC DNA]</scope>
    <source>
        <strain evidence="1 2">F 1598</strain>
    </source>
</reference>
<dbReference type="InParanoid" id="A0A0C3EMP7"/>
<name>A0A0C3EMP7_PILCF</name>
<keyword evidence="2" id="KW-1185">Reference proteome</keyword>
<sequence length="178" mass="20396">MPEEAHLQLPSDFTAELRQSLGLTQLAVIKYELREGQAHDALKSLRQVIQEFNHNLLDKKGNVHGIAATLRSESFLCVFTSDKRIAATTYRRARNAMINLGLSKTDLQWRELHDGQLWGKNVSVVCSMGDSKTRDPWFWQIVAPRGLSKEKEKEWSIDSKFSPLTDRIIITLTIWSFI</sequence>
<dbReference type="OrthoDB" id="3256058at2759"/>
<protein>
    <submittedName>
        <fullName evidence="1">Uncharacterized protein</fullName>
    </submittedName>
</protein>
<gene>
    <name evidence="1" type="ORF">PILCRDRAFT_801789</name>
</gene>
<proteinExistence type="predicted"/>
<dbReference type="Proteomes" id="UP000054166">
    <property type="component" value="Unassembled WGS sequence"/>
</dbReference>
<evidence type="ECO:0000313" key="1">
    <source>
        <dbReference type="EMBL" id="KIM73875.1"/>
    </source>
</evidence>